<evidence type="ECO:0000256" key="1">
    <source>
        <dbReference type="SAM" id="Phobius"/>
    </source>
</evidence>
<accession>A0A645JBV0</accession>
<evidence type="ECO:0000313" key="2">
    <source>
        <dbReference type="EMBL" id="MPN61195.1"/>
    </source>
</evidence>
<dbReference type="AlphaFoldDB" id="A0A645JBV0"/>
<reference evidence="2" key="1">
    <citation type="submission" date="2019-08" db="EMBL/GenBank/DDBJ databases">
        <authorList>
            <person name="Kucharzyk K."/>
            <person name="Murdoch R.W."/>
            <person name="Higgins S."/>
            <person name="Loffler F."/>
        </authorList>
    </citation>
    <scope>NUCLEOTIDE SEQUENCE</scope>
</reference>
<name>A0A645JBV0_9ZZZZ</name>
<sequence>MTHHSFDRDRVFNKSLTFYIFFEKLFSRLSVMGVFLHANSFFPSLFLVFDI</sequence>
<keyword evidence="1" id="KW-0472">Membrane</keyword>
<comment type="caution">
    <text evidence="2">The sequence shown here is derived from an EMBL/GenBank/DDBJ whole genome shotgun (WGS) entry which is preliminary data.</text>
</comment>
<dbReference type="EMBL" id="VSSQ01137434">
    <property type="protein sequence ID" value="MPN61195.1"/>
    <property type="molecule type" value="Genomic_DNA"/>
</dbReference>
<protein>
    <submittedName>
        <fullName evidence="2">Uncharacterized protein</fullName>
    </submittedName>
</protein>
<keyword evidence="1" id="KW-1133">Transmembrane helix</keyword>
<keyword evidence="1" id="KW-0812">Transmembrane</keyword>
<gene>
    <name evidence="2" type="ORF">SDC9_208929</name>
</gene>
<organism evidence="2">
    <name type="scientific">bioreactor metagenome</name>
    <dbReference type="NCBI Taxonomy" id="1076179"/>
    <lineage>
        <taxon>unclassified sequences</taxon>
        <taxon>metagenomes</taxon>
        <taxon>ecological metagenomes</taxon>
    </lineage>
</organism>
<proteinExistence type="predicted"/>
<feature type="transmembrane region" description="Helical" evidence="1">
    <location>
        <begin position="25"/>
        <end position="49"/>
    </location>
</feature>